<evidence type="ECO:0000256" key="2">
    <source>
        <dbReference type="ARBA" id="ARBA00008163"/>
    </source>
</evidence>
<comment type="similarity">
    <text evidence="2">Belongs to the OmpP1/FadL family.</text>
</comment>
<keyword evidence="7" id="KW-0998">Cell outer membrane</keyword>
<keyword evidence="6" id="KW-0472">Membrane</keyword>
<evidence type="ECO:0000256" key="5">
    <source>
        <dbReference type="ARBA" id="ARBA00022729"/>
    </source>
</evidence>
<proteinExistence type="inferred from homology"/>
<evidence type="ECO:0000256" key="8">
    <source>
        <dbReference type="SAM" id="SignalP"/>
    </source>
</evidence>
<dbReference type="InterPro" id="IPR005017">
    <property type="entry name" value="OMPP1/FadL/TodX"/>
</dbReference>
<keyword evidence="3" id="KW-1134">Transmembrane beta strand</keyword>
<evidence type="ECO:0000313" key="9">
    <source>
        <dbReference type="EMBL" id="QIO09365.1"/>
    </source>
</evidence>
<dbReference type="GO" id="GO:0015483">
    <property type="term" value="F:long-chain fatty acid transporting porin activity"/>
    <property type="evidence" value="ECO:0007669"/>
    <property type="project" value="TreeGrafter"/>
</dbReference>
<dbReference type="KEGG" id="alj:G8D99_10270"/>
<feature type="signal peptide" evidence="8">
    <location>
        <begin position="1"/>
        <end position="23"/>
    </location>
</feature>
<dbReference type="Proteomes" id="UP000501939">
    <property type="component" value="Chromosome"/>
</dbReference>
<evidence type="ECO:0000256" key="3">
    <source>
        <dbReference type="ARBA" id="ARBA00022452"/>
    </source>
</evidence>
<keyword evidence="10" id="KW-1185">Reference proteome</keyword>
<dbReference type="GO" id="GO:0009279">
    <property type="term" value="C:cell outer membrane"/>
    <property type="evidence" value="ECO:0007669"/>
    <property type="project" value="UniProtKB-SubCell"/>
</dbReference>
<protein>
    <submittedName>
        <fullName evidence="9">Transporter</fullName>
    </submittedName>
</protein>
<dbReference type="Pfam" id="PF03349">
    <property type="entry name" value="Toluene_X"/>
    <property type="match status" value="1"/>
</dbReference>
<dbReference type="AlphaFoldDB" id="A0A6G8S5D0"/>
<comment type="subcellular location">
    <subcellularLocation>
        <location evidence="1">Cell outer membrane</location>
        <topology evidence="1">Multi-pass membrane protein</topology>
    </subcellularLocation>
</comment>
<evidence type="ECO:0000256" key="1">
    <source>
        <dbReference type="ARBA" id="ARBA00004571"/>
    </source>
</evidence>
<evidence type="ECO:0000313" key="10">
    <source>
        <dbReference type="Proteomes" id="UP000501939"/>
    </source>
</evidence>
<dbReference type="PANTHER" id="PTHR35093:SF8">
    <property type="entry name" value="OUTER MEMBRANE PROTEIN NMB0088-RELATED"/>
    <property type="match status" value="1"/>
</dbReference>
<evidence type="ECO:0000256" key="4">
    <source>
        <dbReference type="ARBA" id="ARBA00022692"/>
    </source>
</evidence>
<dbReference type="RefSeq" id="WP_166325395.1">
    <property type="nucleotide sequence ID" value="NZ_CP049916.1"/>
</dbReference>
<dbReference type="SUPFAM" id="SSF56935">
    <property type="entry name" value="Porins"/>
    <property type="match status" value="1"/>
</dbReference>
<feature type="chain" id="PRO_5026320282" evidence="8">
    <location>
        <begin position="24"/>
        <end position="423"/>
    </location>
</feature>
<reference evidence="9 10" key="1">
    <citation type="submission" date="2020-03" db="EMBL/GenBank/DDBJ databases">
        <authorList>
            <person name="Zhu W."/>
        </authorList>
    </citation>
    <scope>NUCLEOTIDE SEQUENCE [LARGE SCALE GENOMIC DNA]</scope>
    <source>
        <strain evidence="9 10">185</strain>
    </source>
</reference>
<keyword evidence="4" id="KW-0812">Transmembrane</keyword>
<dbReference type="Gene3D" id="2.40.160.60">
    <property type="entry name" value="Outer membrane protein transport protein (OMPP1/FadL/TodX)"/>
    <property type="match status" value="1"/>
</dbReference>
<name>A0A6G8S5D0_9GAMM</name>
<organism evidence="9 10">
    <name type="scientific">Acinetobacter lanii</name>
    <dbReference type="NCBI Taxonomy" id="2715163"/>
    <lineage>
        <taxon>Bacteria</taxon>
        <taxon>Pseudomonadati</taxon>
        <taxon>Pseudomonadota</taxon>
        <taxon>Gammaproteobacteria</taxon>
        <taxon>Moraxellales</taxon>
        <taxon>Moraxellaceae</taxon>
        <taxon>Acinetobacter</taxon>
    </lineage>
</organism>
<dbReference type="PANTHER" id="PTHR35093">
    <property type="entry name" value="OUTER MEMBRANE PROTEIN NMB0088-RELATED"/>
    <property type="match status" value="1"/>
</dbReference>
<sequence length="423" mass="45830">MRYTAIKTAMVLSLLMAAQTSFAAAMDRSGQSIAPFLQAGNYAEISYSQIDPTVSGQYKDGNKISDMGSSYDFFTGAIKLQASEQYSFGLIWDHPFGGAAEYTGNNPLVEQGSAGFKANTEVDVKSQNLSILVGYKPVPNLSLYAGPVYQRVEGEVQFAGPGFAYLSGYQNKIESSEGYGWLAGLAYEIPNIALKTSLTYRSEIDHKAETYEAFQVKNALARASNPVDQYVLSQLVPLVGDPIESEFTISTPQSVNFDFQTGVAADTVAFANVRWVNWKAFNLRPQGFNLASTAIGKIRTGGAFTQGFDLTDYAKDQWSGNIGIGRKLSDQFAGNISVGYDSGAGNPISTLGPTDGYWNVGLGLRFNPTPQLDVSLGAKYLWLGDAKVQRGDYAIPGNVENAYVGEFTNNHAWAWGAKLGYHF</sequence>
<accession>A0A6G8S5D0</accession>
<keyword evidence="5 8" id="KW-0732">Signal</keyword>
<evidence type="ECO:0000256" key="6">
    <source>
        <dbReference type="ARBA" id="ARBA00023136"/>
    </source>
</evidence>
<gene>
    <name evidence="9" type="ORF">G8D99_10270</name>
</gene>
<dbReference type="EMBL" id="CP049916">
    <property type="protein sequence ID" value="QIO09365.1"/>
    <property type="molecule type" value="Genomic_DNA"/>
</dbReference>
<evidence type="ECO:0000256" key="7">
    <source>
        <dbReference type="ARBA" id="ARBA00023237"/>
    </source>
</evidence>